<sequence>MSTFVSSSLRRALTLAAILATTPALAQTTVTDPAMGPKVGRTISSTGRTMPPPRNAPVDTPAKAAANADLLKAQKATEARAKAWDTKMHRTMSSICHGC</sequence>
<dbReference type="EMBL" id="JBHSWN010000001">
    <property type="protein sequence ID" value="MFC6791552.1"/>
    <property type="molecule type" value="Genomic_DNA"/>
</dbReference>
<protein>
    <submittedName>
        <fullName evidence="3">Uncharacterized protein</fullName>
    </submittedName>
</protein>
<organism evidence="3 4">
    <name type="scientific">Methylobacterium komagatae</name>
    <dbReference type="NCBI Taxonomy" id="374425"/>
    <lineage>
        <taxon>Bacteria</taxon>
        <taxon>Pseudomonadati</taxon>
        <taxon>Pseudomonadota</taxon>
        <taxon>Alphaproteobacteria</taxon>
        <taxon>Hyphomicrobiales</taxon>
        <taxon>Methylobacteriaceae</taxon>
        <taxon>Methylobacterium</taxon>
    </lineage>
</organism>
<dbReference type="Proteomes" id="UP001596292">
    <property type="component" value="Unassembled WGS sequence"/>
</dbReference>
<accession>A0ABW2BNQ0</accession>
<evidence type="ECO:0000256" key="1">
    <source>
        <dbReference type="SAM" id="MobiDB-lite"/>
    </source>
</evidence>
<feature type="signal peptide" evidence="2">
    <location>
        <begin position="1"/>
        <end position="26"/>
    </location>
</feature>
<keyword evidence="4" id="KW-1185">Reference proteome</keyword>
<keyword evidence="2" id="KW-0732">Signal</keyword>
<evidence type="ECO:0000256" key="2">
    <source>
        <dbReference type="SAM" id="SignalP"/>
    </source>
</evidence>
<evidence type="ECO:0000313" key="4">
    <source>
        <dbReference type="Proteomes" id="UP001596292"/>
    </source>
</evidence>
<dbReference type="RefSeq" id="WP_378972552.1">
    <property type="nucleotide sequence ID" value="NZ_JBHSWN010000001.1"/>
</dbReference>
<feature type="chain" id="PRO_5045338982" evidence="2">
    <location>
        <begin position="27"/>
        <end position="99"/>
    </location>
</feature>
<gene>
    <name evidence="3" type="ORF">ACFQE0_19210</name>
</gene>
<comment type="caution">
    <text evidence="3">The sequence shown here is derived from an EMBL/GenBank/DDBJ whole genome shotgun (WGS) entry which is preliminary data.</text>
</comment>
<reference evidence="4" key="1">
    <citation type="journal article" date="2019" name="Int. J. Syst. Evol. Microbiol.">
        <title>The Global Catalogue of Microorganisms (GCM) 10K type strain sequencing project: providing services to taxonomists for standard genome sequencing and annotation.</title>
        <authorList>
            <consortium name="The Broad Institute Genomics Platform"/>
            <consortium name="The Broad Institute Genome Sequencing Center for Infectious Disease"/>
            <person name="Wu L."/>
            <person name="Ma J."/>
        </authorList>
    </citation>
    <scope>NUCLEOTIDE SEQUENCE [LARGE SCALE GENOMIC DNA]</scope>
    <source>
        <strain evidence="4">CCUG 48316</strain>
    </source>
</reference>
<name>A0ABW2BNQ0_9HYPH</name>
<feature type="region of interest" description="Disordered" evidence="1">
    <location>
        <begin position="30"/>
        <end position="60"/>
    </location>
</feature>
<proteinExistence type="predicted"/>
<evidence type="ECO:0000313" key="3">
    <source>
        <dbReference type="EMBL" id="MFC6791552.1"/>
    </source>
</evidence>